<evidence type="ECO:0000313" key="1">
    <source>
        <dbReference type="EMBL" id="CAB4853051.1"/>
    </source>
</evidence>
<dbReference type="SUPFAM" id="SSF54637">
    <property type="entry name" value="Thioesterase/thiol ester dehydrase-isomerase"/>
    <property type="match status" value="1"/>
</dbReference>
<accession>A0A6J7C717</accession>
<proteinExistence type="predicted"/>
<gene>
    <name evidence="1" type="ORF">UFOPK3267_02575</name>
</gene>
<sequence length="250" mass="27560">MQHHFTSTNFGMRQFPVGSTESQDYGEHIMGVTVMTWLSRYAVAEWGEEWATQGALDLRFRSHLSAGLDLLIDVDITADEMAFAISDVDGVVYATGTARRRGTLVPAVVDPTHTRGHKVPNTREALDGLVLTPIRFTFLADRDLEMTPNMADGSFWRDHRWAHPAWLGSAANAIFRENVEFASPLHWHHAGIETTVHGAVPDGAEVVVAGRVVELFDTARNQFAVSATEATVNGEPVMSIRSTFVYLPLG</sequence>
<dbReference type="InterPro" id="IPR029069">
    <property type="entry name" value="HotDog_dom_sf"/>
</dbReference>
<dbReference type="EMBL" id="CAFBIY010000192">
    <property type="protein sequence ID" value="CAB4853051.1"/>
    <property type="molecule type" value="Genomic_DNA"/>
</dbReference>
<name>A0A6J7C717_9ZZZZ</name>
<organism evidence="1">
    <name type="scientific">freshwater metagenome</name>
    <dbReference type="NCBI Taxonomy" id="449393"/>
    <lineage>
        <taxon>unclassified sequences</taxon>
        <taxon>metagenomes</taxon>
        <taxon>ecological metagenomes</taxon>
    </lineage>
</organism>
<reference evidence="1" key="1">
    <citation type="submission" date="2020-05" db="EMBL/GenBank/DDBJ databases">
        <authorList>
            <person name="Chiriac C."/>
            <person name="Salcher M."/>
            <person name="Ghai R."/>
            <person name="Kavagutti S V."/>
        </authorList>
    </citation>
    <scope>NUCLEOTIDE SEQUENCE</scope>
</reference>
<protein>
    <submittedName>
        <fullName evidence="1">Unannotated protein</fullName>
    </submittedName>
</protein>
<dbReference type="Gene3D" id="3.10.129.10">
    <property type="entry name" value="Hotdog Thioesterase"/>
    <property type="match status" value="1"/>
</dbReference>
<dbReference type="AlphaFoldDB" id="A0A6J7C717"/>